<dbReference type="InterPro" id="IPR050361">
    <property type="entry name" value="MPP/UQCRC_Complex"/>
</dbReference>
<evidence type="ECO:0000313" key="6">
    <source>
        <dbReference type="EMBL" id="QAT17316.1"/>
    </source>
</evidence>
<dbReference type="Pfam" id="PF00675">
    <property type="entry name" value="Peptidase_M16"/>
    <property type="match status" value="1"/>
</dbReference>
<dbReference type="GO" id="GO:0006508">
    <property type="term" value="P:proteolysis"/>
    <property type="evidence" value="ECO:0007669"/>
    <property type="project" value="InterPro"/>
</dbReference>
<keyword evidence="7" id="KW-1185">Reference proteome</keyword>
<feature type="domain" description="Peptidase M16 C-terminal" evidence="5">
    <location>
        <begin position="166"/>
        <end position="339"/>
    </location>
</feature>
<dbReference type="PROSITE" id="PS00143">
    <property type="entry name" value="INSULINASE"/>
    <property type="match status" value="1"/>
</dbReference>
<accession>A0A410P560</accession>
<evidence type="ECO:0000259" key="5">
    <source>
        <dbReference type="Pfam" id="PF05193"/>
    </source>
</evidence>
<dbReference type="KEGG" id="vai:BU251_06010"/>
<dbReference type="SUPFAM" id="SSF63411">
    <property type="entry name" value="LuxS/MPP-like metallohydrolase"/>
    <property type="match status" value="2"/>
</dbReference>
<evidence type="ECO:0000256" key="2">
    <source>
        <dbReference type="ARBA" id="ARBA00007261"/>
    </source>
</evidence>
<comment type="cofactor">
    <cofactor evidence="1">
        <name>Zn(2+)</name>
        <dbReference type="ChEBI" id="CHEBI:29105"/>
    </cofactor>
</comment>
<dbReference type="EMBL" id="CP019384">
    <property type="protein sequence ID" value="QAT17316.1"/>
    <property type="molecule type" value="Genomic_DNA"/>
</dbReference>
<dbReference type="Proteomes" id="UP000287243">
    <property type="component" value="Chromosome"/>
</dbReference>
<gene>
    <name evidence="6" type="ORF">BU251_06010</name>
</gene>
<protein>
    <recommendedName>
        <fullName evidence="8">Peptidase M16</fullName>
    </recommendedName>
</protein>
<comment type="similarity">
    <text evidence="2 3">Belongs to the peptidase M16 family.</text>
</comment>
<evidence type="ECO:0000256" key="3">
    <source>
        <dbReference type="RuleBase" id="RU004447"/>
    </source>
</evidence>
<reference evidence="6 7" key="1">
    <citation type="submission" date="2017-01" db="EMBL/GenBank/DDBJ databases">
        <title>First insights into the biology of 'candidatus Vampirococcus archaeovorus'.</title>
        <authorList>
            <person name="Kizina J."/>
            <person name="Jordan S."/>
            <person name="Stueber K."/>
            <person name="Reinhardt R."/>
            <person name="Harder J."/>
        </authorList>
    </citation>
    <scope>NUCLEOTIDE SEQUENCE [LARGE SCALE GENOMIC DNA]</scope>
    <source>
        <strain evidence="6 7">LiM</strain>
    </source>
</reference>
<dbReference type="PANTHER" id="PTHR11851">
    <property type="entry name" value="METALLOPROTEASE"/>
    <property type="match status" value="1"/>
</dbReference>
<dbReference type="GO" id="GO:0046872">
    <property type="term" value="F:metal ion binding"/>
    <property type="evidence" value="ECO:0007669"/>
    <property type="project" value="InterPro"/>
</dbReference>
<evidence type="ECO:0000313" key="7">
    <source>
        <dbReference type="Proteomes" id="UP000287243"/>
    </source>
</evidence>
<dbReference type="GO" id="GO:0004222">
    <property type="term" value="F:metalloendopeptidase activity"/>
    <property type="evidence" value="ECO:0007669"/>
    <property type="project" value="InterPro"/>
</dbReference>
<organism evidence="6 7">
    <name type="scientific">Velamenicoccus archaeovorus</name>
    <dbReference type="NCBI Taxonomy" id="1930593"/>
    <lineage>
        <taxon>Bacteria</taxon>
        <taxon>Pseudomonadati</taxon>
        <taxon>Candidatus Omnitrophota</taxon>
        <taxon>Candidatus Velamenicoccus</taxon>
    </lineage>
</organism>
<dbReference type="Gene3D" id="3.30.830.10">
    <property type="entry name" value="Metalloenzyme, LuxS/M16 peptidase-like"/>
    <property type="match status" value="2"/>
</dbReference>
<dbReference type="InterPro" id="IPR011249">
    <property type="entry name" value="Metalloenz_LuxS/M16"/>
</dbReference>
<dbReference type="PANTHER" id="PTHR11851:SF49">
    <property type="entry name" value="MITOCHONDRIAL-PROCESSING PEPTIDASE SUBUNIT ALPHA"/>
    <property type="match status" value="1"/>
</dbReference>
<dbReference type="InterPro" id="IPR007863">
    <property type="entry name" value="Peptidase_M16_C"/>
</dbReference>
<dbReference type="InterPro" id="IPR011765">
    <property type="entry name" value="Pept_M16_N"/>
</dbReference>
<evidence type="ECO:0008006" key="8">
    <source>
        <dbReference type="Google" id="ProtNLM"/>
    </source>
</evidence>
<dbReference type="Pfam" id="PF05193">
    <property type="entry name" value="Peptidase_M16_C"/>
    <property type="match status" value="1"/>
</dbReference>
<feature type="domain" description="Peptidase M16 N-terminal" evidence="4">
    <location>
        <begin position="15"/>
        <end position="158"/>
    </location>
</feature>
<evidence type="ECO:0000259" key="4">
    <source>
        <dbReference type="Pfam" id="PF00675"/>
    </source>
</evidence>
<proteinExistence type="inferred from homology"/>
<dbReference type="AlphaFoldDB" id="A0A410P560"/>
<dbReference type="RefSeq" id="WP_164908890.1">
    <property type="nucleotide sequence ID" value="NZ_CP019384.1"/>
</dbReference>
<evidence type="ECO:0000256" key="1">
    <source>
        <dbReference type="ARBA" id="ARBA00001947"/>
    </source>
</evidence>
<name>A0A410P560_VELA1</name>
<sequence>MYKIREYGNGVRLVYRKMEGVSSVALGFWVNAGSRNEPAATNGVSHFLEHLLFKGSKKYTGDQIKESIEGLGGALNAFTSEENTCYYAKFLGRHLKKVFGVLSDMVLHPVLKESDIEKERTVIIEEIKMYKDLPQFQVAEVFDELLWPHHPLGRNIAGSIETVKAISSNILSAYHGQWYSPANIVIACAGALDEELLEDAVERLYAGLKIAAVGRVEPFAAHHQGPQIKLVAKDIEQTHIHIGFPSLWRAHRDRFAQGLIHVILGGNMSSRLFNEVREKKGLAYEIASHVKRLRDTGVFFVHAGIDSRNLLEASRVIFQELDRIRQQKVSAAELRRAKDFLTAQSEMALDDTMEHMLWVGDSLMNLGFLQTKEEIRRQIERTTAADILRVAEEMISWRRLHVAAVGPGVDACQEKIRQMAAER</sequence>
<dbReference type="InterPro" id="IPR001431">
    <property type="entry name" value="Pept_M16_Zn_BS"/>
</dbReference>